<keyword evidence="1" id="KW-0539">Nucleus</keyword>
<keyword evidence="2" id="KW-0240">DNA-directed RNA polymerase</keyword>
<dbReference type="Proteomes" id="UP001454036">
    <property type="component" value="Unassembled WGS sequence"/>
</dbReference>
<dbReference type="GO" id="GO:0006351">
    <property type="term" value="P:DNA-templated transcription"/>
    <property type="evidence" value="ECO:0007669"/>
    <property type="project" value="UniProtKB-UniRule"/>
</dbReference>
<protein>
    <submittedName>
        <fullName evidence="2">DNA-directed RNA polymerase</fullName>
    </submittedName>
</protein>
<dbReference type="PANTHER" id="PTHR10917:SF1">
    <property type="entry name" value="DNA-DIRECTED RNA POLYMERASE I, II"/>
    <property type="match status" value="1"/>
</dbReference>
<dbReference type="PANTHER" id="PTHR10917">
    <property type="entry name" value="DNA-DIRECTED RNA POLYMERASES I, II, AND III SUBUNIT RPABC3"/>
    <property type="match status" value="1"/>
</dbReference>
<dbReference type="EMBL" id="BAABME010009363">
    <property type="protein sequence ID" value="GAA0175028.1"/>
    <property type="molecule type" value="Genomic_DNA"/>
</dbReference>
<dbReference type="AlphaFoldDB" id="A0AAV3RGB1"/>
<evidence type="ECO:0000256" key="1">
    <source>
        <dbReference type="PIRNR" id="PIRNR000779"/>
    </source>
</evidence>
<evidence type="ECO:0000313" key="3">
    <source>
        <dbReference type="Proteomes" id="UP001454036"/>
    </source>
</evidence>
<dbReference type="PIRSF" id="PIRSF000779">
    <property type="entry name" value="RNA_pol_Rpb8"/>
    <property type="match status" value="1"/>
</dbReference>
<gene>
    <name evidence="2" type="ORF">LIER_28287</name>
</gene>
<dbReference type="SMART" id="SM00658">
    <property type="entry name" value="RPOL8c"/>
    <property type="match status" value="1"/>
</dbReference>
<accession>A0AAV3RGB1</accession>
<dbReference type="InterPro" id="IPR005570">
    <property type="entry name" value="RPABC3"/>
</dbReference>
<evidence type="ECO:0000313" key="2">
    <source>
        <dbReference type="EMBL" id="GAA0175028.1"/>
    </source>
</evidence>
<reference evidence="2 3" key="1">
    <citation type="submission" date="2024-01" db="EMBL/GenBank/DDBJ databases">
        <title>The complete chloroplast genome sequence of Lithospermum erythrorhizon: insights into the phylogenetic relationship among Boraginaceae species and the maternal lineages of purple gromwells.</title>
        <authorList>
            <person name="Okada T."/>
            <person name="Watanabe K."/>
        </authorList>
    </citation>
    <scope>NUCLEOTIDE SEQUENCE [LARGE SCALE GENOMIC DNA]</scope>
</reference>
<dbReference type="Gene3D" id="2.40.50.140">
    <property type="entry name" value="Nucleic acid-binding proteins"/>
    <property type="match status" value="1"/>
</dbReference>
<keyword evidence="3" id="KW-1185">Reference proteome</keyword>
<dbReference type="GO" id="GO:0005665">
    <property type="term" value="C:RNA polymerase II, core complex"/>
    <property type="evidence" value="ECO:0007669"/>
    <property type="project" value="UniProtKB-UniRule"/>
</dbReference>
<dbReference type="Pfam" id="PF03870">
    <property type="entry name" value="RNA_pol_Rpb8"/>
    <property type="match status" value="1"/>
</dbReference>
<proteinExistence type="inferred from homology"/>
<comment type="caution">
    <text evidence="2">The sequence shown here is derived from an EMBL/GenBank/DDBJ whole genome shotgun (WGS) entry which is preliminary data.</text>
</comment>
<dbReference type="GO" id="GO:0003899">
    <property type="term" value="F:DNA-directed RNA polymerase activity"/>
    <property type="evidence" value="ECO:0007669"/>
    <property type="project" value="UniProtKB-UniRule"/>
</dbReference>
<dbReference type="InterPro" id="IPR012340">
    <property type="entry name" value="NA-bd_OB-fold"/>
</dbReference>
<dbReference type="GO" id="GO:0005666">
    <property type="term" value="C:RNA polymerase III complex"/>
    <property type="evidence" value="ECO:0007669"/>
    <property type="project" value="TreeGrafter"/>
</dbReference>
<dbReference type="SUPFAM" id="SSF50249">
    <property type="entry name" value="Nucleic acid-binding proteins"/>
    <property type="match status" value="1"/>
</dbReference>
<sequence>MDDFHFDDIIEVSNEDVLEKKYDKVSRIAAHNQDGDVEILLEVNTELYPIQKEEKLRMLLSHTLYADGSAVTSHFPKEKQRSLADKFEYVMHGLTYKMTLDPKESAGALKVEVYISFGGLQLMLKGPVEKMSKFKVDQKLFVLLRKM</sequence>
<organism evidence="2 3">
    <name type="scientific">Lithospermum erythrorhizon</name>
    <name type="common">Purple gromwell</name>
    <name type="synonym">Lithospermum officinale var. erythrorhizon</name>
    <dbReference type="NCBI Taxonomy" id="34254"/>
    <lineage>
        <taxon>Eukaryota</taxon>
        <taxon>Viridiplantae</taxon>
        <taxon>Streptophyta</taxon>
        <taxon>Embryophyta</taxon>
        <taxon>Tracheophyta</taxon>
        <taxon>Spermatophyta</taxon>
        <taxon>Magnoliopsida</taxon>
        <taxon>eudicotyledons</taxon>
        <taxon>Gunneridae</taxon>
        <taxon>Pentapetalae</taxon>
        <taxon>asterids</taxon>
        <taxon>lamiids</taxon>
        <taxon>Boraginales</taxon>
        <taxon>Boraginaceae</taxon>
        <taxon>Boraginoideae</taxon>
        <taxon>Lithospermeae</taxon>
        <taxon>Lithospermum</taxon>
    </lineage>
</organism>
<keyword evidence="2" id="KW-0804">Transcription</keyword>
<comment type="similarity">
    <text evidence="1">Belongs to the eukaryotic RPB8 RNA polymerase subunit family.</text>
</comment>
<dbReference type="GO" id="GO:0005736">
    <property type="term" value="C:RNA polymerase I complex"/>
    <property type="evidence" value="ECO:0007669"/>
    <property type="project" value="TreeGrafter"/>
</dbReference>
<name>A0AAV3RGB1_LITER</name>